<feature type="region of interest" description="Disordered" evidence="1">
    <location>
        <begin position="151"/>
        <end position="254"/>
    </location>
</feature>
<proteinExistence type="predicted"/>
<evidence type="ECO:0000313" key="3">
    <source>
        <dbReference type="Proteomes" id="UP000008854"/>
    </source>
</evidence>
<feature type="chain" id="PRO_5024408753" evidence="2">
    <location>
        <begin position="35"/>
        <end position="297"/>
    </location>
</feature>
<keyword evidence="2" id="KW-0732">Signal</keyword>
<reference evidence="3" key="1">
    <citation type="journal article" date="2012" name="PLoS Negl. Trop. Dis.">
        <title>A systematically improved high quality genome and transcriptome of the human blood fluke Schistosoma mansoni.</title>
        <authorList>
            <person name="Protasio A.V."/>
            <person name="Tsai I.J."/>
            <person name="Babbage A."/>
            <person name="Nichol S."/>
            <person name="Hunt M."/>
            <person name="Aslett M.A."/>
            <person name="De Silva N."/>
            <person name="Velarde G.S."/>
            <person name="Anderson T.J."/>
            <person name="Clark R.C."/>
            <person name="Davidson C."/>
            <person name="Dillon G.P."/>
            <person name="Holroyd N.E."/>
            <person name="LoVerde P.T."/>
            <person name="Lloyd C."/>
            <person name="McQuillan J."/>
            <person name="Oliveira G."/>
            <person name="Otto T.D."/>
            <person name="Parker-Manuel S.J."/>
            <person name="Quail M.A."/>
            <person name="Wilson R.A."/>
            <person name="Zerlotini A."/>
            <person name="Dunne D.W."/>
            <person name="Berriman M."/>
        </authorList>
    </citation>
    <scope>NUCLEOTIDE SEQUENCE [LARGE SCALE GENOMIC DNA]</scope>
    <source>
        <strain evidence="3">Puerto Rican</strain>
    </source>
</reference>
<evidence type="ECO:0000256" key="2">
    <source>
        <dbReference type="SAM" id="SignalP"/>
    </source>
</evidence>
<feature type="compositionally biased region" description="Basic and acidic residues" evidence="1">
    <location>
        <begin position="191"/>
        <end position="200"/>
    </location>
</feature>
<feature type="compositionally biased region" description="Low complexity" evidence="1">
    <location>
        <begin position="239"/>
        <end position="249"/>
    </location>
</feature>
<feature type="compositionally biased region" description="Basic and acidic residues" evidence="1">
    <location>
        <begin position="151"/>
        <end position="160"/>
    </location>
</feature>
<dbReference type="Proteomes" id="UP000008854">
    <property type="component" value="Unassembled WGS sequence"/>
</dbReference>
<reference evidence="4" key="2">
    <citation type="submission" date="2019-11" db="UniProtKB">
        <authorList>
            <consortium name="WormBaseParasite"/>
        </authorList>
    </citation>
    <scope>IDENTIFICATION</scope>
    <source>
        <strain evidence="4">Puerto Rican</strain>
    </source>
</reference>
<dbReference type="WBParaSite" id="Smp_324160.1">
    <property type="protein sequence ID" value="Smp_324160.1"/>
    <property type="gene ID" value="Smp_324160"/>
</dbReference>
<dbReference type="AlphaFoldDB" id="A0A5K4F7R7"/>
<feature type="signal peptide" evidence="2">
    <location>
        <begin position="1"/>
        <end position="34"/>
    </location>
</feature>
<feature type="compositionally biased region" description="Polar residues" evidence="1">
    <location>
        <begin position="161"/>
        <end position="190"/>
    </location>
</feature>
<organism evidence="3 4">
    <name type="scientific">Schistosoma mansoni</name>
    <name type="common">Blood fluke</name>
    <dbReference type="NCBI Taxonomy" id="6183"/>
    <lineage>
        <taxon>Eukaryota</taxon>
        <taxon>Metazoa</taxon>
        <taxon>Spiralia</taxon>
        <taxon>Lophotrochozoa</taxon>
        <taxon>Platyhelminthes</taxon>
        <taxon>Trematoda</taxon>
        <taxon>Digenea</taxon>
        <taxon>Strigeidida</taxon>
        <taxon>Schistosomatoidea</taxon>
        <taxon>Schistosomatidae</taxon>
        <taxon>Schistosoma</taxon>
    </lineage>
</organism>
<feature type="region of interest" description="Disordered" evidence="1">
    <location>
        <begin position="100"/>
        <end position="136"/>
    </location>
</feature>
<feature type="compositionally biased region" description="Polar residues" evidence="1">
    <location>
        <begin position="224"/>
        <end position="233"/>
    </location>
</feature>
<dbReference type="InParanoid" id="A0A5K4F7R7"/>
<keyword evidence="3" id="KW-1185">Reference proteome</keyword>
<protein>
    <submittedName>
        <fullName evidence="4">GATA zinc finger domain-containing protein 14-like</fullName>
    </submittedName>
</protein>
<evidence type="ECO:0000313" key="4">
    <source>
        <dbReference type="WBParaSite" id="Smp_324160.1"/>
    </source>
</evidence>
<evidence type="ECO:0000256" key="1">
    <source>
        <dbReference type="SAM" id="MobiDB-lite"/>
    </source>
</evidence>
<feature type="compositionally biased region" description="Basic and acidic residues" evidence="1">
    <location>
        <begin position="100"/>
        <end position="123"/>
    </location>
</feature>
<dbReference type="STRING" id="6183.A0A5K4F7R7"/>
<feature type="compositionally biased region" description="Basic and acidic residues" evidence="1">
    <location>
        <begin position="208"/>
        <end position="222"/>
    </location>
</feature>
<name>A0A5K4F7R7_SCHMA</name>
<feature type="compositionally biased region" description="Basic residues" evidence="1">
    <location>
        <begin position="276"/>
        <end position="285"/>
    </location>
</feature>
<feature type="region of interest" description="Disordered" evidence="1">
    <location>
        <begin position="267"/>
        <end position="297"/>
    </location>
</feature>
<accession>A0A5K4F7R7</accession>
<sequence length="297" mass="34887">MILMKMKMMTMMKMMMILMTSCFYLILQFDHINAQLNEHNNDQENHTISQILHDINVTNPIDDNNNQSEINIVNQLNISLTNKIPIPSMTMTTSNNHKCDLNEKESNKKNECQEKGKKIDNKHEKKTKSQQTQIIIDFSGTNEKKIAIQRQKTEGEDNKKSIIQSQEQYAQTKTERNISTYHIEQQQNVENMEKYDEKKRLKEKKKSKTDENRGKQEVEDTNKIYMNNTTTLPTEKYTQKTSQSTTLQQVPDEGQHAEDQYLNESQTTTNTEHHHDHLHHNRHSNYSHSNTIHTTII</sequence>